<evidence type="ECO:0000259" key="1">
    <source>
        <dbReference type="Pfam" id="PF01796"/>
    </source>
</evidence>
<dbReference type="Pfam" id="PF01796">
    <property type="entry name" value="OB_ChsH2_C"/>
    <property type="match status" value="1"/>
</dbReference>
<proteinExistence type="predicted"/>
<evidence type="ECO:0000313" key="3">
    <source>
        <dbReference type="Proteomes" id="UP001279660"/>
    </source>
</evidence>
<accession>A0ABU4PJ56</accession>
<sequence length="132" mass="14490">MLTPDVSLFATDAPLRLLAARDRTTGRILFPHRDGDGLETITLGRRGTLWSYTVQRFRPKTPPYAGPEAFEPWALGYVELPGEIIIEARLTDIAFDAIRIGMAMELTEVPLDPAVAGSLRLPAFRPTVEAAA</sequence>
<organism evidence="2 3">
    <name type="scientific">Sphingomonas echinoides</name>
    <dbReference type="NCBI Taxonomy" id="59803"/>
    <lineage>
        <taxon>Bacteria</taxon>
        <taxon>Pseudomonadati</taxon>
        <taxon>Pseudomonadota</taxon>
        <taxon>Alphaproteobacteria</taxon>
        <taxon>Sphingomonadales</taxon>
        <taxon>Sphingomonadaceae</taxon>
        <taxon>Sphingomonas</taxon>
    </lineage>
</organism>
<protein>
    <submittedName>
        <fullName evidence="2">OB-fold domain-containing protein</fullName>
    </submittedName>
</protein>
<comment type="caution">
    <text evidence="2">The sequence shown here is derived from an EMBL/GenBank/DDBJ whole genome shotgun (WGS) entry which is preliminary data.</text>
</comment>
<feature type="domain" description="ChsH2 C-terminal OB-fold" evidence="1">
    <location>
        <begin position="42"/>
        <end position="106"/>
    </location>
</feature>
<dbReference type="InterPro" id="IPR012340">
    <property type="entry name" value="NA-bd_OB-fold"/>
</dbReference>
<dbReference type="EMBL" id="JAWXXV010000001">
    <property type="protein sequence ID" value="MDX5984216.1"/>
    <property type="molecule type" value="Genomic_DNA"/>
</dbReference>
<reference evidence="2 3" key="1">
    <citation type="submission" date="2023-11" db="EMBL/GenBank/DDBJ databases">
        <title>MicrobeMod: A computational toolkit for identifying prokaryotic methylation and restriction-modification with nanopore sequencing.</title>
        <authorList>
            <person name="Crits-Christoph A."/>
            <person name="Kang S.C."/>
            <person name="Lee H."/>
            <person name="Ostrov N."/>
        </authorList>
    </citation>
    <scope>NUCLEOTIDE SEQUENCE [LARGE SCALE GENOMIC DNA]</scope>
    <source>
        <strain evidence="2 3">ATCC 14820</strain>
    </source>
</reference>
<name>A0ABU4PJ56_9SPHN</name>
<gene>
    <name evidence="2" type="ORF">SIL82_08075</name>
</gene>
<keyword evidence="3" id="KW-1185">Reference proteome</keyword>
<evidence type="ECO:0000313" key="2">
    <source>
        <dbReference type="EMBL" id="MDX5984216.1"/>
    </source>
</evidence>
<dbReference type="InterPro" id="IPR002878">
    <property type="entry name" value="ChsH2_C"/>
</dbReference>
<dbReference type="SUPFAM" id="SSF50249">
    <property type="entry name" value="Nucleic acid-binding proteins"/>
    <property type="match status" value="1"/>
</dbReference>
<dbReference type="Proteomes" id="UP001279660">
    <property type="component" value="Unassembled WGS sequence"/>
</dbReference>